<sequence>MCYYCDQAGRWLTGCLNGNTPSPPRAPAYPMQAPTYTAQAYVSQPRPVAASSSRVYYSGSNEHVSQSRPVTASSSRVYYSGSNEHVPHPQPVTASSSGNFYPGSHYPGSYNERPVDSPRSSISSTRSIELAESTLERIRTSRSIRALARQISRDLGDLDGTVEDLQAAFDNTDPTGYKKREPWSQGMERAYSRYKRFEEEYPLSKVTYHTATGPVKKNATPEERIERARLALDWASSALRAAEARLEFMKTYRDAYEHDGIMGHIGQGQQDINSARDAIEEARINYNSKQFGSITP</sequence>
<evidence type="ECO:0000313" key="1">
    <source>
        <dbReference type="EMBL" id="KAJ3529596.1"/>
    </source>
</evidence>
<evidence type="ECO:0000313" key="2">
    <source>
        <dbReference type="Proteomes" id="UP001148629"/>
    </source>
</evidence>
<name>A0ACC1S0Q0_9HYPO</name>
<protein>
    <submittedName>
        <fullName evidence="1">Uncharacterized protein</fullName>
    </submittedName>
</protein>
<accession>A0ACC1S0Q0</accession>
<organism evidence="1 2">
    <name type="scientific">Fusarium decemcellulare</name>
    <dbReference type="NCBI Taxonomy" id="57161"/>
    <lineage>
        <taxon>Eukaryota</taxon>
        <taxon>Fungi</taxon>
        <taxon>Dikarya</taxon>
        <taxon>Ascomycota</taxon>
        <taxon>Pezizomycotina</taxon>
        <taxon>Sordariomycetes</taxon>
        <taxon>Hypocreomycetidae</taxon>
        <taxon>Hypocreales</taxon>
        <taxon>Nectriaceae</taxon>
        <taxon>Fusarium</taxon>
        <taxon>Fusarium decemcellulare species complex</taxon>
    </lineage>
</organism>
<gene>
    <name evidence="1" type="ORF">NM208_g9685</name>
</gene>
<dbReference type="Proteomes" id="UP001148629">
    <property type="component" value="Unassembled WGS sequence"/>
</dbReference>
<comment type="caution">
    <text evidence="1">The sequence shown here is derived from an EMBL/GenBank/DDBJ whole genome shotgun (WGS) entry which is preliminary data.</text>
</comment>
<dbReference type="EMBL" id="JANRMS010001270">
    <property type="protein sequence ID" value="KAJ3529596.1"/>
    <property type="molecule type" value="Genomic_DNA"/>
</dbReference>
<keyword evidence="2" id="KW-1185">Reference proteome</keyword>
<proteinExistence type="predicted"/>
<reference evidence="1" key="1">
    <citation type="submission" date="2022-08" db="EMBL/GenBank/DDBJ databases">
        <title>Genome Sequence of Fusarium decemcellulare.</title>
        <authorList>
            <person name="Buettner E."/>
        </authorList>
    </citation>
    <scope>NUCLEOTIDE SEQUENCE</scope>
    <source>
        <strain evidence="1">Babe19</strain>
    </source>
</reference>